<name>A0AAX4JVE8_9TREE</name>
<feature type="region of interest" description="Disordered" evidence="1">
    <location>
        <begin position="22"/>
        <end position="46"/>
    </location>
</feature>
<dbReference type="AlphaFoldDB" id="A0AAX4JVE8"/>
<accession>A0AAX4JVE8</accession>
<evidence type="ECO:0000313" key="3">
    <source>
        <dbReference type="Proteomes" id="UP001355207"/>
    </source>
</evidence>
<evidence type="ECO:0000256" key="1">
    <source>
        <dbReference type="SAM" id="MobiDB-lite"/>
    </source>
</evidence>
<sequence>MSYYKPSTLIAATSADLHPIPEASSSRLPLPPVAEEGVNGQGKEKKVKKLTVEDMERLAGQICNVRPLGACQRAQPAGSLYCVNHSCQALNADGDRCGNWVANPRNSRFCANGWHMENSRHTHLSDLLNYRNTLNRQQSTERERANAAQLYYIEQRFPSSSSSSTSSESSTSPSSLRNNSSFSPRIRTISEKKSNNANGERGWGAYGVDAWWRGNWGLNTESNSTTQIRRNSS</sequence>
<proteinExistence type="predicted"/>
<dbReference type="GeneID" id="91094939"/>
<keyword evidence="3" id="KW-1185">Reference proteome</keyword>
<dbReference type="RefSeq" id="XP_066076110.1">
    <property type="nucleotide sequence ID" value="XM_066220013.1"/>
</dbReference>
<protein>
    <recommendedName>
        <fullName evidence="4">SCA7 domain-containing protein</fullName>
    </recommendedName>
</protein>
<feature type="compositionally biased region" description="Low complexity" evidence="1">
    <location>
        <begin position="159"/>
        <end position="183"/>
    </location>
</feature>
<dbReference type="Proteomes" id="UP001355207">
    <property type="component" value="Chromosome 5"/>
</dbReference>
<organism evidence="2 3">
    <name type="scientific">Kwoniella dendrophila CBS 6074</name>
    <dbReference type="NCBI Taxonomy" id="1295534"/>
    <lineage>
        <taxon>Eukaryota</taxon>
        <taxon>Fungi</taxon>
        <taxon>Dikarya</taxon>
        <taxon>Basidiomycota</taxon>
        <taxon>Agaricomycotina</taxon>
        <taxon>Tremellomycetes</taxon>
        <taxon>Tremellales</taxon>
        <taxon>Cryptococcaceae</taxon>
        <taxon>Kwoniella</taxon>
    </lineage>
</organism>
<evidence type="ECO:0008006" key="4">
    <source>
        <dbReference type="Google" id="ProtNLM"/>
    </source>
</evidence>
<dbReference type="EMBL" id="CP144102">
    <property type="protein sequence ID" value="WWC89347.1"/>
    <property type="molecule type" value="Genomic_DNA"/>
</dbReference>
<reference evidence="2 3" key="1">
    <citation type="submission" date="2024-01" db="EMBL/GenBank/DDBJ databases">
        <title>Comparative genomics of Cryptococcus and Kwoniella reveals pathogenesis evolution and contrasting modes of karyotype evolution via chromosome fusion or intercentromeric recombination.</title>
        <authorList>
            <person name="Coelho M.A."/>
            <person name="David-Palma M."/>
            <person name="Shea T."/>
            <person name="Bowers K."/>
            <person name="McGinley-Smith S."/>
            <person name="Mohammad A.W."/>
            <person name="Gnirke A."/>
            <person name="Yurkov A.M."/>
            <person name="Nowrousian M."/>
            <person name="Sun S."/>
            <person name="Cuomo C.A."/>
            <person name="Heitman J."/>
        </authorList>
    </citation>
    <scope>NUCLEOTIDE SEQUENCE [LARGE SCALE GENOMIC DNA]</scope>
    <source>
        <strain evidence="2 3">CBS 6074</strain>
    </source>
</reference>
<evidence type="ECO:0000313" key="2">
    <source>
        <dbReference type="EMBL" id="WWC89347.1"/>
    </source>
</evidence>
<feature type="region of interest" description="Disordered" evidence="1">
    <location>
        <begin position="159"/>
        <end position="200"/>
    </location>
</feature>
<gene>
    <name evidence="2" type="ORF">L201_004269</name>
</gene>